<feature type="transmembrane region" description="Helical" evidence="1">
    <location>
        <begin position="23"/>
        <end position="45"/>
    </location>
</feature>
<evidence type="ECO:0000313" key="2">
    <source>
        <dbReference type="EMBL" id="PSN82491.1"/>
    </source>
</evidence>
<gene>
    <name evidence="2" type="ORF">B9Q01_07885</name>
</gene>
<sequence>MTILDSYPKSAKVNQKACVYKKLAILLLCSAFCVVLGGLILAFLIPLVFSLGAFVLSGVMFALSFFVAKGSTLALNVSTALSIVLFASLAIPAHRRALSLHSPVFVALNTLEILGFYVFPACFLGLRFYTRFKSQA</sequence>
<feature type="transmembrane region" description="Helical" evidence="1">
    <location>
        <begin position="105"/>
        <end position="126"/>
    </location>
</feature>
<accession>A0A2R6A7W6</accession>
<keyword evidence="1" id="KW-0812">Transmembrane</keyword>
<feature type="transmembrane region" description="Helical" evidence="1">
    <location>
        <begin position="73"/>
        <end position="93"/>
    </location>
</feature>
<proteinExistence type="predicted"/>
<evidence type="ECO:0000313" key="3">
    <source>
        <dbReference type="Proteomes" id="UP000240880"/>
    </source>
</evidence>
<comment type="caution">
    <text evidence="2">The sequence shown here is derived from an EMBL/GenBank/DDBJ whole genome shotgun (WGS) entry which is preliminary data.</text>
</comment>
<dbReference type="AlphaFoldDB" id="A0A2R6A7W6"/>
<reference evidence="2 3" key="1">
    <citation type="submission" date="2017-04" db="EMBL/GenBank/DDBJ databases">
        <title>Novel microbial lineages endemic to geothermal iron-oxide mats fill important gaps in the evolutionary history of Archaea.</title>
        <authorList>
            <person name="Jay Z.J."/>
            <person name="Beam J.P."/>
            <person name="Dlakic M."/>
            <person name="Rusch D.B."/>
            <person name="Kozubal M.A."/>
            <person name="Inskeep W.P."/>
        </authorList>
    </citation>
    <scope>NUCLEOTIDE SEQUENCE [LARGE SCALE GENOMIC DNA]</scope>
    <source>
        <strain evidence="2">OSP_D</strain>
    </source>
</reference>
<keyword evidence="1" id="KW-0472">Membrane</keyword>
<dbReference type="EMBL" id="NEXC01000070">
    <property type="protein sequence ID" value="PSN82491.1"/>
    <property type="molecule type" value="Genomic_DNA"/>
</dbReference>
<feature type="transmembrane region" description="Helical" evidence="1">
    <location>
        <begin position="51"/>
        <end position="68"/>
    </location>
</feature>
<evidence type="ECO:0000256" key="1">
    <source>
        <dbReference type="SAM" id="Phobius"/>
    </source>
</evidence>
<name>A0A2R6A7W6_9ARCH</name>
<organism evidence="2 3">
    <name type="scientific">Candidatus Marsarchaeota G1 archaeon OSP_D</name>
    <dbReference type="NCBI Taxonomy" id="1978155"/>
    <lineage>
        <taxon>Archaea</taxon>
        <taxon>Candidatus Marsarchaeota</taxon>
        <taxon>Candidatus Marsarchaeota group 1</taxon>
    </lineage>
</organism>
<keyword evidence="1" id="KW-1133">Transmembrane helix</keyword>
<protein>
    <submittedName>
        <fullName evidence="2">Uncharacterized protein</fullName>
    </submittedName>
</protein>
<dbReference type="Proteomes" id="UP000240880">
    <property type="component" value="Unassembled WGS sequence"/>
</dbReference>